<comment type="caution">
    <text evidence="1">The sequence shown here is derived from an EMBL/GenBank/DDBJ whole genome shotgun (WGS) entry which is preliminary data.</text>
</comment>
<dbReference type="OrthoDB" id="6606668at2"/>
<organism evidence="1 2">
    <name type="scientific">Franconibacter pulveris</name>
    <dbReference type="NCBI Taxonomy" id="435910"/>
    <lineage>
        <taxon>Bacteria</taxon>
        <taxon>Pseudomonadati</taxon>
        <taxon>Pseudomonadota</taxon>
        <taxon>Gammaproteobacteria</taxon>
        <taxon>Enterobacterales</taxon>
        <taxon>Enterobacteriaceae</taxon>
        <taxon>Franconibacter</taxon>
    </lineage>
</organism>
<dbReference type="InterPro" id="IPR037883">
    <property type="entry name" value="Knr4/Smi1-like_sf"/>
</dbReference>
<evidence type="ECO:0000313" key="1">
    <source>
        <dbReference type="EMBL" id="KMV33508.1"/>
    </source>
</evidence>
<reference evidence="1 2" key="1">
    <citation type="submission" date="2015-06" db="EMBL/GenBank/DDBJ databases">
        <title>Genome sequencing of Cronobacter sp. strain DJ34 isolated from petroleum contaminated sludge of Duliajan Oil Fields, Assam, India.</title>
        <authorList>
            <person name="Pal S."/>
            <person name="Banerjee T.D."/>
            <person name="Roy A."/>
            <person name="Sar P."/>
            <person name="Kazy S.K."/>
        </authorList>
    </citation>
    <scope>NUCLEOTIDE SEQUENCE [LARGE SCALE GENOMIC DNA]</scope>
    <source>
        <strain evidence="1 2">DJ34</strain>
    </source>
</reference>
<keyword evidence="2" id="KW-1185">Reference proteome</keyword>
<protein>
    <recommendedName>
        <fullName evidence="3">SMI1/KNR4 family protein</fullName>
    </recommendedName>
</protein>
<accession>A0A0J8VJ39</accession>
<dbReference type="Proteomes" id="UP000037315">
    <property type="component" value="Unassembled WGS sequence"/>
</dbReference>
<dbReference type="NCBIfam" id="NF038335">
    <property type="entry name" value="YPO0640_fam"/>
    <property type="match status" value="1"/>
</dbReference>
<name>A0A0J8VJ39_9ENTR</name>
<dbReference type="SUPFAM" id="SSF160631">
    <property type="entry name" value="SMI1/KNR4-like"/>
    <property type="match status" value="1"/>
</dbReference>
<proteinExistence type="predicted"/>
<evidence type="ECO:0000313" key="2">
    <source>
        <dbReference type="Proteomes" id="UP000037315"/>
    </source>
</evidence>
<dbReference type="RefSeq" id="WP_048888380.1">
    <property type="nucleotide sequence ID" value="NZ_LFEJ01000022.1"/>
</dbReference>
<sequence>MKLDLNKMIIQLKTLMINSAYQIEPPVKKEFFDSILNKSVHSTPSLILNQIAREFYFLLIKQPDYGDFLKHMDGFEYNGLRLFSISNPEPAIKNIFLINEYYRNNDIYRDPVLQERLVIGEDGMSLFTYDAKKDLFEIRDSAASESVYGEFDNFTQLLAEMIASIK</sequence>
<dbReference type="AlphaFoldDB" id="A0A0J8VJ39"/>
<dbReference type="EMBL" id="LFEJ01000022">
    <property type="protein sequence ID" value="KMV33508.1"/>
    <property type="molecule type" value="Genomic_DNA"/>
</dbReference>
<dbReference type="PATRIC" id="fig|1656095.3.peg.3033"/>
<gene>
    <name evidence="1" type="ORF">ACH50_16275</name>
</gene>
<evidence type="ECO:0008006" key="3">
    <source>
        <dbReference type="Google" id="ProtNLM"/>
    </source>
</evidence>